<dbReference type="InterPro" id="IPR001387">
    <property type="entry name" value="Cro/C1-type_HTH"/>
</dbReference>
<sequence length="76" mass="9134">MQYKLYALRKKKYTQDEMAKILSISRNSYINKEQSKTAFTSDEMFILSKLFGKTMEEIFLPRCHQIGNKKHRKKLK</sequence>
<organism evidence="3 4">
    <name type="scientific">Staphylococcus coagulans</name>
    <dbReference type="NCBI Taxonomy" id="74706"/>
    <lineage>
        <taxon>Bacteria</taxon>
        <taxon>Bacillati</taxon>
        <taxon>Bacillota</taxon>
        <taxon>Bacilli</taxon>
        <taxon>Bacillales</taxon>
        <taxon>Staphylococcaceae</taxon>
        <taxon>Staphylococcus</taxon>
    </lineage>
</organism>
<dbReference type="SUPFAM" id="SSF47413">
    <property type="entry name" value="lambda repressor-like DNA-binding domains"/>
    <property type="match status" value="1"/>
</dbReference>
<dbReference type="Gene3D" id="1.10.260.40">
    <property type="entry name" value="lambda repressor-like DNA-binding domains"/>
    <property type="match status" value="1"/>
</dbReference>
<dbReference type="PANTHER" id="PTHR46558">
    <property type="entry name" value="TRACRIPTIONAL REGULATORY PROTEIN-RELATED-RELATED"/>
    <property type="match status" value="1"/>
</dbReference>
<dbReference type="SMART" id="SM00530">
    <property type="entry name" value="HTH_XRE"/>
    <property type="match status" value="1"/>
</dbReference>
<keyword evidence="1" id="KW-0238">DNA-binding</keyword>
<evidence type="ECO:0000259" key="2">
    <source>
        <dbReference type="PROSITE" id="PS50943"/>
    </source>
</evidence>
<dbReference type="InterPro" id="IPR010982">
    <property type="entry name" value="Lambda_DNA-bd_dom_sf"/>
</dbReference>
<evidence type="ECO:0000313" key="4">
    <source>
        <dbReference type="Proteomes" id="UP000524893"/>
    </source>
</evidence>
<reference evidence="3 4" key="1">
    <citation type="journal article" date="2020" name="Access Microbiol">
        <title>Isolation and genome sequencing of Staphylococcus schleiferi subspecies coagulans from Antarctic seals.</title>
        <authorList>
            <person name="Foster G."/>
            <person name="Robb A."/>
            <person name="Paterson G.K."/>
        </authorList>
    </citation>
    <scope>NUCLEOTIDE SEQUENCE [LARGE SCALE GENOMIC DNA]</scope>
    <source>
        <strain evidence="3 4">M615/02/4</strain>
    </source>
</reference>
<gene>
    <name evidence="3" type="ORF">HR081_12410</name>
</gene>
<dbReference type="Pfam" id="PF01381">
    <property type="entry name" value="HTH_3"/>
    <property type="match status" value="1"/>
</dbReference>
<dbReference type="Proteomes" id="UP000524893">
    <property type="component" value="Unassembled WGS sequence"/>
</dbReference>
<accession>A0A9X0TMZ3</accession>
<proteinExistence type="predicted"/>
<evidence type="ECO:0000256" key="1">
    <source>
        <dbReference type="ARBA" id="ARBA00023125"/>
    </source>
</evidence>
<dbReference type="EMBL" id="JABTCN010000085">
    <property type="protein sequence ID" value="MBA8777668.1"/>
    <property type="molecule type" value="Genomic_DNA"/>
</dbReference>
<feature type="domain" description="HTH cro/C1-type" evidence="2">
    <location>
        <begin position="5"/>
        <end position="58"/>
    </location>
</feature>
<dbReference type="RefSeq" id="WP_182281405.1">
    <property type="nucleotide sequence ID" value="NZ_JABTCN010000085.1"/>
</dbReference>
<dbReference type="AlphaFoldDB" id="A0A9X0TMZ3"/>
<dbReference type="CDD" id="cd00093">
    <property type="entry name" value="HTH_XRE"/>
    <property type="match status" value="1"/>
</dbReference>
<name>A0A9X0TMZ3_9STAP</name>
<protein>
    <submittedName>
        <fullName evidence="3">Helix-turn-helix domain-containing protein</fullName>
    </submittedName>
</protein>
<evidence type="ECO:0000313" key="3">
    <source>
        <dbReference type="EMBL" id="MBA8777668.1"/>
    </source>
</evidence>
<dbReference type="PANTHER" id="PTHR46558:SF4">
    <property type="entry name" value="DNA-BIDING PHAGE PROTEIN"/>
    <property type="match status" value="1"/>
</dbReference>
<comment type="caution">
    <text evidence="3">The sequence shown here is derived from an EMBL/GenBank/DDBJ whole genome shotgun (WGS) entry which is preliminary data.</text>
</comment>
<dbReference type="PROSITE" id="PS50943">
    <property type="entry name" value="HTH_CROC1"/>
    <property type="match status" value="1"/>
</dbReference>
<dbReference type="GO" id="GO:0003677">
    <property type="term" value="F:DNA binding"/>
    <property type="evidence" value="ECO:0007669"/>
    <property type="project" value="UniProtKB-KW"/>
</dbReference>